<accession>A0ACC0NTC4</accession>
<protein>
    <submittedName>
        <fullName evidence="1">Uncharacterized protein</fullName>
    </submittedName>
</protein>
<gene>
    <name evidence="1" type="ORF">RHMOL_Rhmol05G0223300</name>
</gene>
<proteinExistence type="predicted"/>
<name>A0ACC0NTC4_RHOML</name>
<organism evidence="1 2">
    <name type="scientific">Rhododendron molle</name>
    <name type="common">Chinese azalea</name>
    <name type="synonym">Azalea mollis</name>
    <dbReference type="NCBI Taxonomy" id="49168"/>
    <lineage>
        <taxon>Eukaryota</taxon>
        <taxon>Viridiplantae</taxon>
        <taxon>Streptophyta</taxon>
        <taxon>Embryophyta</taxon>
        <taxon>Tracheophyta</taxon>
        <taxon>Spermatophyta</taxon>
        <taxon>Magnoliopsida</taxon>
        <taxon>eudicotyledons</taxon>
        <taxon>Gunneridae</taxon>
        <taxon>Pentapetalae</taxon>
        <taxon>asterids</taxon>
        <taxon>Ericales</taxon>
        <taxon>Ericaceae</taxon>
        <taxon>Ericoideae</taxon>
        <taxon>Rhodoreae</taxon>
        <taxon>Rhododendron</taxon>
    </lineage>
</organism>
<keyword evidence="2" id="KW-1185">Reference proteome</keyword>
<dbReference type="EMBL" id="CM046392">
    <property type="protein sequence ID" value="KAI8556059.1"/>
    <property type="molecule type" value="Genomic_DNA"/>
</dbReference>
<comment type="caution">
    <text evidence="1">The sequence shown here is derived from an EMBL/GenBank/DDBJ whole genome shotgun (WGS) entry which is preliminary data.</text>
</comment>
<sequence length="72" mass="7970">MMSPPPPPLAPIEVENPESEVDDANPPPPPPRPSMASLAGISWRGHHSDYYAGTYVHIQLEPLYPCPWKIRA</sequence>
<evidence type="ECO:0000313" key="1">
    <source>
        <dbReference type="EMBL" id="KAI8556059.1"/>
    </source>
</evidence>
<dbReference type="Proteomes" id="UP001062846">
    <property type="component" value="Chromosome 5"/>
</dbReference>
<evidence type="ECO:0000313" key="2">
    <source>
        <dbReference type="Proteomes" id="UP001062846"/>
    </source>
</evidence>
<reference evidence="1" key="1">
    <citation type="submission" date="2022-02" db="EMBL/GenBank/DDBJ databases">
        <title>Plant Genome Project.</title>
        <authorList>
            <person name="Zhang R.-G."/>
        </authorList>
    </citation>
    <scope>NUCLEOTIDE SEQUENCE</scope>
    <source>
        <strain evidence="1">AT1</strain>
    </source>
</reference>